<protein>
    <submittedName>
        <fullName evidence="1">Uncharacterized protein</fullName>
    </submittedName>
</protein>
<dbReference type="AlphaFoldDB" id="A0A0D6JDQ6"/>
<dbReference type="RefSeq" id="WP_046477486.1">
    <property type="nucleotide sequence ID" value="NZ_LN829118.1"/>
</dbReference>
<sequence length="93" mass="10081">MTIVGASVLTDYADKNPRARPALRALNVLLQQAVWTNPDGLARECGALVGADEGTQTVLELRDAGCRVVLNINYQLGVVRITSVSAMKETRKR</sequence>
<evidence type="ECO:0000313" key="1">
    <source>
        <dbReference type="EMBL" id="CPR17822.1"/>
    </source>
</evidence>
<dbReference type="EMBL" id="LN829119">
    <property type="protein sequence ID" value="CPR17822.1"/>
    <property type="molecule type" value="Genomic_DNA"/>
</dbReference>
<accession>A0A0D6JDQ6</accession>
<proteinExistence type="predicted"/>
<keyword evidence="2" id="KW-1185">Reference proteome</keyword>
<dbReference type="KEGG" id="fiy:BN1229_v1_1434"/>
<dbReference type="KEGG" id="fil:BN1229_v1_1433"/>
<dbReference type="Proteomes" id="UP000033187">
    <property type="component" value="Chromosome 1"/>
</dbReference>
<organism evidence="1 2">
    <name type="scientific">Candidatus Filomicrobium marinum</name>
    <dbReference type="NCBI Taxonomy" id="1608628"/>
    <lineage>
        <taxon>Bacteria</taxon>
        <taxon>Pseudomonadati</taxon>
        <taxon>Pseudomonadota</taxon>
        <taxon>Alphaproteobacteria</taxon>
        <taxon>Hyphomicrobiales</taxon>
        <taxon>Hyphomicrobiaceae</taxon>
        <taxon>Filomicrobium</taxon>
    </lineage>
</organism>
<evidence type="ECO:0000313" key="2">
    <source>
        <dbReference type="Proteomes" id="UP000033187"/>
    </source>
</evidence>
<dbReference type="OrthoDB" id="8449369at2"/>
<gene>
    <name evidence="1" type="ORF">YBN1229_v1_1434</name>
</gene>
<name>A0A0D6JDQ6_9HYPH</name>
<reference evidence="2" key="1">
    <citation type="submission" date="2015-02" db="EMBL/GenBank/DDBJ databases">
        <authorList>
            <person name="Chooi Y.-H."/>
        </authorList>
    </citation>
    <scope>NUCLEOTIDE SEQUENCE [LARGE SCALE GENOMIC DNA]</scope>
    <source>
        <strain evidence="2">strain Y</strain>
    </source>
</reference>